<evidence type="ECO:0000256" key="1">
    <source>
        <dbReference type="ARBA" id="ARBA00004365"/>
    </source>
</evidence>
<evidence type="ECO:0000259" key="7">
    <source>
        <dbReference type="Pfam" id="PF02465"/>
    </source>
</evidence>
<dbReference type="InterPro" id="IPR010809">
    <property type="entry name" value="FliD_C"/>
</dbReference>
<evidence type="ECO:0000256" key="2">
    <source>
        <dbReference type="ARBA" id="ARBA00009764"/>
    </source>
</evidence>
<comment type="function">
    <text evidence="6">Required for morphogenesis and for the elongation of the flagellar filament by facilitating polymerization of the flagellin monomers at the tip of growing filament. Forms a capping structure, which prevents flagellin subunits (transported through the central channel of the flagellum) from leaking out without polymerization at the distal end.</text>
</comment>
<comment type="subcellular location">
    <subcellularLocation>
        <location evidence="1">Bacterial flagellum</location>
    </subcellularLocation>
    <subcellularLocation>
        <location evidence="6">Periplasm</location>
    </subcellularLocation>
    <subcellularLocation>
        <location evidence="6">Periplasmic flagellum</location>
    </subcellularLocation>
</comment>
<comment type="subunit">
    <text evidence="3 6">Homopentamer.</text>
</comment>
<dbReference type="GO" id="GO:0007155">
    <property type="term" value="P:cell adhesion"/>
    <property type="evidence" value="ECO:0007669"/>
    <property type="project" value="InterPro"/>
</dbReference>
<name>A0A5C1QJP3_9SPIO</name>
<feature type="domain" description="Flagellar hook-associated protein 2 N-terminal" evidence="7">
    <location>
        <begin position="11"/>
        <end position="107"/>
    </location>
</feature>
<evidence type="ECO:0000313" key="9">
    <source>
        <dbReference type="EMBL" id="QEN07210.1"/>
    </source>
</evidence>
<sequence>MADISIPGINSKYNTEELVQGLVEVEKVKLSTMENSVKEQEEEKRIWQNFNRKISSLRTSARTLFGFENPFSNKLVDSSNERILTATATRDAEEQELSFTVLQTASTDKFISPSMPVDERVPEGTYSFEVGDKEFSLRYRGGKLSDFAKRLEAKADGLMKLTVVRDTSDTQVVLFESTATGTENRLRFKDDALSWALDSGIIKPVETDNTQINFDTSRKTVQSEVLLTAESELHIELPSPVPVEDGMILEYTISVTDIDPASREPVEPPPPVLPSTASAVLDGLEVQSFANKAEIPPWNKPELPPVVEDSSIGFFLTETESQNLQDLPAGNEPQKVKIPLTSSQGNILSFDFINKNTLREVNISNMRITDPRSADGYVGVNSLSTAGNAILDFNGIKVERDTNEIDDLIPGVTLNLQRANPDEEVDIAIKPDVESAKDEIIKFVYNYNQAMTQILILSSDNTDIVNEIDYFTDEEREKALEELGTFRADITLMQLKNRLQRITSSPYETSLERELSMLSQIGISTNAAVGGGGSVNVSKLRGYLEINEEVLDKSLQTNSRAIKELFGQDTDGDLVIDSGAGYELDRFLNPYIQTGGIFSNKIRMLDNGISDTNDEIEDYKEYLADYESDLKRKYGSMEGMLNQLESNSSSLDTFNQQNNN</sequence>
<dbReference type="NCBIfam" id="NF005188">
    <property type="entry name" value="PRK06664.1"/>
    <property type="match status" value="1"/>
</dbReference>
<dbReference type="Pfam" id="PF07195">
    <property type="entry name" value="FliD_C"/>
    <property type="match status" value="1"/>
</dbReference>
<feature type="domain" description="Flagellar hook-associated protein 2 C-terminal" evidence="8">
    <location>
        <begin position="386"/>
        <end position="645"/>
    </location>
</feature>
<evidence type="ECO:0000256" key="3">
    <source>
        <dbReference type="ARBA" id="ARBA00011255"/>
    </source>
</evidence>
<dbReference type="Proteomes" id="UP000324209">
    <property type="component" value="Chromosome"/>
</dbReference>
<gene>
    <name evidence="9" type="ORF">EXM22_04100</name>
</gene>
<dbReference type="GO" id="GO:0009424">
    <property type="term" value="C:bacterial-type flagellum hook"/>
    <property type="evidence" value="ECO:0007669"/>
    <property type="project" value="UniProtKB-UniRule"/>
</dbReference>
<keyword evidence="10" id="KW-1185">Reference proteome</keyword>
<evidence type="ECO:0000256" key="4">
    <source>
        <dbReference type="ARBA" id="ARBA00023054"/>
    </source>
</evidence>
<dbReference type="GO" id="GO:0055040">
    <property type="term" value="C:periplasmic flagellum"/>
    <property type="evidence" value="ECO:0007669"/>
    <property type="project" value="UniProtKB-SubCell"/>
</dbReference>
<proteinExistence type="inferred from homology"/>
<dbReference type="EMBL" id="CP036150">
    <property type="protein sequence ID" value="QEN07210.1"/>
    <property type="molecule type" value="Genomic_DNA"/>
</dbReference>
<organism evidence="9 10">
    <name type="scientific">Oceanispirochaeta crateris</name>
    <dbReference type="NCBI Taxonomy" id="2518645"/>
    <lineage>
        <taxon>Bacteria</taxon>
        <taxon>Pseudomonadati</taxon>
        <taxon>Spirochaetota</taxon>
        <taxon>Spirochaetia</taxon>
        <taxon>Spirochaetales</taxon>
        <taxon>Spirochaetaceae</taxon>
        <taxon>Oceanispirochaeta</taxon>
    </lineage>
</organism>
<dbReference type="GO" id="GO:0071973">
    <property type="term" value="P:bacterial-type flagellum-dependent cell motility"/>
    <property type="evidence" value="ECO:0007669"/>
    <property type="project" value="TreeGrafter"/>
</dbReference>
<comment type="similarity">
    <text evidence="2 6">Belongs to the FliD family.</text>
</comment>
<keyword evidence="4" id="KW-0175">Coiled coil</keyword>
<reference evidence="9 10" key="1">
    <citation type="submission" date="2019-02" db="EMBL/GenBank/DDBJ databases">
        <title>Complete Genome Sequence and Methylome Analysis of free living Spirochaetas.</title>
        <authorList>
            <person name="Fomenkov A."/>
            <person name="Dubinina G."/>
            <person name="Leshcheva N."/>
            <person name="Mikheeva N."/>
            <person name="Grabovich M."/>
            <person name="Vincze T."/>
            <person name="Roberts R.J."/>
        </authorList>
    </citation>
    <scope>NUCLEOTIDE SEQUENCE [LARGE SCALE GENOMIC DNA]</scope>
    <source>
        <strain evidence="9 10">K2</strain>
    </source>
</reference>
<dbReference type="GO" id="GO:0009421">
    <property type="term" value="C:bacterial-type flagellum filament cap"/>
    <property type="evidence" value="ECO:0007669"/>
    <property type="project" value="InterPro"/>
</dbReference>
<dbReference type="OrthoDB" id="349896at2"/>
<dbReference type="InterPro" id="IPR003481">
    <property type="entry name" value="FliD_N"/>
</dbReference>
<dbReference type="AlphaFoldDB" id="A0A5C1QJP3"/>
<dbReference type="PANTHER" id="PTHR30288:SF0">
    <property type="entry name" value="FLAGELLAR HOOK-ASSOCIATED PROTEIN 2"/>
    <property type="match status" value="1"/>
</dbReference>
<accession>A0A5C1QJP3</accession>
<dbReference type="RefSeq" id="WP_149485292.1">
    <property type="nucleotide sequence ID" value="NZ_CP036150.1"/>
</dbReference>
<dbReference type="PANTHER" id="PTHR30288">
    <property type="entry name" value="FLAGELLAR CAP/ASSEMBLY PROTEIN FLID"/>
    <property type="match status" value="1"/>
</dbReference>
<dbReference type="KEGG" id="ock:EXM22_04100"/>
<evidence type="ECO:0000256" key="6">
    <source>
        <dbReference type="RuleBase" id="RU362066"/>
    </source>
</evidence>
<keyword evidence="6" id="KW-0574">Periplasm</keyword>
<evidence type="ECO:0000313" key="10">
    <source>
        <dbReference type="Proteomes" id="UP000324209"/>
    </source>
</evidence>
<dbReference type="InterPro" id="IPR040026">
    <property type="entry name" value="FliD"/>
</dbReference>
<protein>
    <recommendedName>
        <fullName evidence="6">Flagellar hook-associated protein 2</fullName>
        <shortName evidence="6">HAP2</shortName>
    </recommendedName>
    <alternativeName>
        <fullName evidence="6">Flagellar cap protein</fullName>
    </alternativeName>
</protein>
<evidence type="ECO:0000259" key="8">
    <source>
        <dbReference type="Pfam" id="PF07195"/>
    </source>
</evidence>
<evidence type="ECO:0000256" key="5">
    <source>
        <dbReference type="ARBA" id="ARBA00023143"/>
    </source>
</evidence>
<dbReference type="Pfam" id="PF02465">
    <property type="entry name" value="FliD_N"/>
    <property type="match status" value="1"/>
</dbReference>
<keyword evidence="5 6" id="KW-0975">Bacterial flagellum</keyword>